<dbReference type="Pfam" id="PF04397">
    <property type="entry name" value="LytTR"/>
    <property type="match status" value="1"/>
</dbReference>
<gene>
    <name evidence="3" type="ORF">GCM10007854_28310</name>
</gene>
<organism evidence="3 4">
    <name type="scientific">Algimonas porphyrae</name>
    <dbReference type="NCBI Taxonomy" id="1128113"/>
    <lineage>
        <taxon>Bacteria</taxon>
        <taxon>Pseudomonadati</taxon>
        <taxon>Pseudomonadota</taxon>
        <taxon>Alphaproteobacteria</taxon>
        <taxon>Maricaulales</taxon>
        <taxon>Robiginitomaculaceae</taxon>
        <taxon>Algimonas</taxon>
    </lineage>
</organism>
<evidence type="ECO:0000313" key="4">
    <source>
        <dbReference type="Proteomes" id="UP001161390"/>
    </source>
</evidence>
<reference evidence="3" key="1">
    <citation type="journal article" date="2014" name="Int. J. Syst. Evol. Microbiol.">
        <title>Complete genome of a new Firmicutes species belonging to the dominant human colonic microbiota ('Ruminococcus bicirculans') reveals two chromosomes and a selective capacity to utilize plant glucans.</title>
        <authorList>
            <consortium name="NISC Comparative Sequencing Program"/>
            <person name="Wegmann U."/>
            <person name="Louis P."/>
            <person name="Goesmann A."/>
            <person name="Henrissat B."/>
            <person name="Duncan S.H."/>
            <person name="Flint H.J."/>
        </authorList>
    </citation>
    <scope>NUCLEOTIDE SEQUENCE</scope>
    <source>
        <strain evidence="3">NBRC 108216</strain>
    </source>
</reference>
<dbReference type="PROSITE" id="PS50930">
    <property type="entry name" value="HTH_LYTTR"/>
    <property type="match status" value="1"/>
</dbReference>
<protein>
    <submittedName>
        <fullName evidence="3">LytTr DNA-binding domain protein</fullName>
    </submittedName>
</protein>
<feature type="domain" description="HTH LytTR-type" evidence="2">
    <location>
        <begin position="152"/>
        <end position="239"/>
    </location>
</feature>
<keyword evidence="4" id="KW-1185">Reference proteome</keyword>
<dbReference type="SMART" id="SM00850">
    <property type="entry name" value="LytTR"/>
    <property type="match status" value="1"/>
</dbReference>
<reference evidence="3" key="2">
    <citation type="submission" date="2023-01" db="EMBL/GenBank/DDBJ databases">
        <title>Draft genome sequence of Algimonas porphyrae strain NBRC 108216.</title>
        <authorList>
            <person name="Sun Q."/>
            <person name="Mori K."/>
        </authorList>
    </citation>
    <scope>NUCLEOTIDE SEQUENCE</scope>
    <source>
        <strain evidence="3">NBRC 108216</strain>
    </source>
</reference>
<dbReference type="GO" id="GO:0003677">
    <property type="term" value="F:DNA binding"/>
    <property type="evidence" value="ECO:0007669"/>
    <property type="project" value="UniProtKB-KW"/>
</dbReference>
<dbReference type="InterPro" id="IPR007492">
    <property type="entry name" value="LytTR_DNA-bd_dom"/>
</dbReference>
<keyword evidence="1" id="KW-1133">Transmembrane helix</keyword>
<feature type="transmembrane region" description="Helical" evidence="1">
    <location>
        <begin position="12"/>
        <end position="33"/>
    </location>
</feature>
<feature type="transmembrane region" description="Helical" evidence="1">
    <location>
        <begin position="67"/>
        <end position="90"/>
    </location>
</feature>
<feature type="transmembrane region" description="Helical" evidence="1">
    <location>
        <begin position="96"/>
        <end position="118"/>
    </location>
</feature>
<accession>A0ABQ5V5L7</accession>
<proteinExistence type="predicted"/>
<dbReference type="EMBL" id="BSNJ01000007">
    <property type="protein sequence ID" value="GLQ21876.1"/>
    <property type="molecule type" value="Genomic_DNA"/>
</dbReference>
<keyword evidence="1" id="KW-0472">Membrane</keyword>
<sequence length="240" mass="26378">MKLLRRFDVSAVLTPLIAGAVLTVLAPLGTHIFSLPLRALYWISLCFAGGFGAMAVRFGLNRWRPSAPAWLCVLLQSFGSTIAVAPFVLFTSSQSSVWGFFLTLFYIWVIAIVITAFADTAARSRVAGEAADAPKRPALMDRLPVHLRHATLYGVSSEDHYVRIHTSAGDHMMLMRLADIDDLAQPVSGLRPHRSWWVAEGGVDRMVREKGKPTLILKDGTHVPVSRTGARTLRDAGWLT</sequence>
<feature type="transmembrane region" description="Helical" evidence="1">
    <location>
        <begin position="39"/>
        <end position="60"/>
    </location>
</feature>
<comment type="caution">
    <text evidence="3">The sequence shown here is derived from an EMBL/GenBank/DDBJ whole genome shotgun (WGS) entry which is preliminary data.</text>
</comment>
<evidence type="ECO:0000313" key="3">
    <source>
        <dbReference type="EMBL" id="GLQ21876.1"/>
    </source>
</evidence>
<keyword evidence="1" id="KW-0812">Transmembrane</keyword>
<dbReference type="Proteomes" id="UP001161390">
    <property type="component" value="Unassembled WGS sequence"/>
</dbReference>
<dbReference type="Gene3D" id="2.40.50.1020">
    <property type="entry name" value="LytTr DNA-binding domain"/>
    <property type="match status" value="1"/>
</dbReference>
<keyword evidence="3" id="KW-0238">DNA-binding</keyword>
<evidence type="ECO:0000259" key="2">
    <source>
        <dbReference type="PROSITE" id="PS50930"/>
    </source>
</evidence>
<evidence type="ECO:0000256" key="1">
    <source>
        <dbReference type="SAM" id="Phobius"/>
    </source>
</evidence>
<dbReference type="RefSeq" id="WP_284373890.1">
    <property type="nucleotide sequence ID" value="NZ_BSNJ01000007.1"/>
</dbReference>
<name>A0ABQ5V5L7_9PROT</name>